<dbReference type="HOGENOM" id="CLU_3345619_0_0_0"/>
<dbReference type="Proteomes" id="UP000005297">
    <property type="component" value="Unassembled WGS sequence"/>
</dbReference>
<dbReference type="InParanoid" id="Q0EYK0"/>
<proteinExistence type="predicted"/>
<dbReference type="EMBL" id="AATS01000009">
    <property type="protein sequence ID" value="EAU54367.1"/>
    <property type="molecule type" value="Genomic_DNA"/>
</dbReference>
<organism evidence="1 2">
    <name type="scientific">Mariprofundus ferrooxydans PV-1</name>
    <dbReference type="NCBI Taxonomy" id="314345"/>
    <lineage>
        <taxon>Bacteria</taxon>
        <taxon>Pseudomonadati</taxon>
        <taxon>Pseudomonadota</taxon>
        <taxon>Candidatius Mariprofundia</taxon>
        <taxon>Mariprofundales</taxon>
        <taxon>Mariprofundaceae</taxon>
        <taxon>Mariprofundus</taxon>
    </lineage>
</organism>
<protein>
    <submittedName>
        <fullName evidence="1">Uncharacterized protein</fullName>
    </submittedName>
</protein>
<keyword evidence="2" id="KW-1185">Reference proteome</keyword>
<dbReference type="AlphaFoldDB" id="Q0EYK0"/>
<reference evidence="1 2" key="1">
    <citation type="submission" date="2006-09" db="EMBL/GenBank/DDBJ databases">
        <authorList>
            <person name="Emerson D."/>
            <person name="Ferriera S."/>
            <person name="Johnson J."/>
            <person name="Kravitz S."/>
            <person name="Halpern A."/>
            <person name="Remington K."/>
            <person name="Beeson K."/>
            <person name="Tran B."/>
            <person name="Rogers Y.-H."/>
            <person name="Friedman R."/>
            <person name="Venter J.C."/>
        </authorList>
    </citation>
    <scope>NUCLEOTIDE SEQUENCE [LARGE SCALE GENOMIC DNA]</scope>
    <source>
        <strain evidence="1 2">PV-1</strain>
    </source>
</reference>
<comment type="caution">
    <text evidence="1">The sequence shown here is derived from an EMBL/GenBank/DDBJ whole genome shotgun (WGS) entry which is preliminary data.</text>
</comment>
<accession>Q0EYK0</accession>
<name>Q0EYK0_9PROT</name>
<gene>
    <name evidence="1" type="ORF">SPV1_00270</name>
</gene>
<evidence type="ECO:0000313" key="1">
    <source>
        <dbReference type="EMBL" id="EAU54367.1"/>
    </source>
</evidence>
<evidence type="ECO:0000313" key="2">
    <source>
        <dbReference type="Proteomes" id="UP000005297"/>
    </source>
</evidence>
<sequence>MMDRINYYIGYVENTEHFLDKVVMVSAPYKVRQIFSE</sequence>